<dbReference type="EMBL" id="MN739881">
    <property type="protein sequence ID" value="QHT75751.1"/>
    <property type="molecule type" value="Genomic_DNA"/>
</dbReference>
<proteinExistence type="predicted"/>
<evidence type="ECO:0000256" key="1">
    <source>
        <dbReference type="SAM" id="Phobius"/>
    </source>
</evidence>
<dbReference type="AlphaFoldDB" id="A0A6C0H5B7"/>
<feature type="transmembrane region" description="Helical" evidence="1">
    <location>
        <begin position="12"/>
        <end position="32"/>
    </location>
</feature>
<name>A0A6C0H5B7_9ZZZZ</name>
<sequence length="94" mass="10925">MKFIKFIYDDAIPVVAGCVIIISSGLITTKYVEILNNEFNTCNRINILTFIKTFIYKIYKHNLELVCFGSLLFTTIMTLMPITYILFVKNKMIE</sequence>
<accession>A0A6C0H5B7</accession>
<organism evidence="2">
    <name type="scientific">viral metagenome</name>
    <dbReference type="NCBI Taxonomy" id="1070528"/>
    <lineage>
        <taxon>unclassified sequences</taxon>
        <taxon>metagenomes</taxon>
        <taxon>organismal metagenomes</taxon>
    </lineage>
</organism>
<keyword evidence="1" id="KW-0472">Membrane</keyword>
<feature type="transmembrane region" description="Helical" evidence="1">
    <location>
        <begin position="63"/>
        <end position="87"/>
    </location>
</feature>
<evidence type="ECO:0000313" key="2">
    <source>
        <dbReference type="EMBL" id="QHT75751.1"/>
    </source>
</evidence>
<reference evidence="2" key="1">
    <citation type="journal article" date="2020" name="Nature">
        <title>Giant virus diversity and host interactions through global metagenomics.</title>
        <authorList>
            <person name="Schulz F."/>
            <person name="Roux S."/>
            <person name="Paez-Espino D."/>
            <person name="Jungbluth S."/>
            <person name="Walsh D.A."/>
            <person name="Denef V.J."/>
            <person name="McMahon K.D."/>
            <person name="Konstantinidis K.T."/>
            <person name="Eloe-Fadrosh E.A."/>
            <person name="Kyrpides N.C."/>
            <person name="Woyke T."/>
        </authorList>
    </citation>
    <scope>NUCLEOTIDE SEQUENCE</scope>
    <source>
        <strain evidence="2">GVMAG-M-3300023179-71</strain>
    </source>
</reference>
<keyword evidence="1" id="KW-1133">Transmembrane helix</keyword>
<protein>
    <submittedName>
        <fullName evidence="2">Uncharacterized protein</fullName>
    </submittedName>
</protein>
<keyword evidence="1" id="KW-0812">Transmembrane</keyword>